<dbReference type="Pfam" id="PF08447">
    <property type="entry name" value="PAS_3"/>
    <property type="match status" value="1"/>
</dbReference>
<evidence type="ECO:0000259" key="14">
    <source>
        <dbReference type="PROSITE" id="PS50109"/>
    </source>
</evidence>
<protein>
    <recommendedName>
        <fullName evidence="3">histidine kinase</fullName>
        <ecNumber evidence="3">2.7.13.3</ecNumber>
    </recommendedName>
</protein>
<dbReference type="GeneID" id="303674295"/>
<dbReference type="InterPro" id="IPR001610">
    <property type="entry name" value="PAC"/>
</dbReference>
<keyword evidence="10" id="KW-1133">Transmembrane helix</keyword>
<dbReference type="InterPro" id="IPR003661">
    <property type="entry name" value="HisK_dim/P_dom"/>
</dbReference>
<dbReference type="CDD" id="cd00130">
    <property type="entry name" value="PAS"/>
    <property type="match status" value="1"/>
</dbReference>
<evidence type="ECO:0000256" key="13">
    <source>
        <dbReference type="SAM" id="Coils"/>
    </source>
</evidence>
<evidence type="ECO:0000256" key="3">
    <source>
        <dbReference type="ARBA" id="ARBA00012438"/>
    </source>
</evidence>
<dbReference type="GO" id="GO:0000156">
    <property type="term" value="F:phosphorelay response regulator activity"/>
    <property type="evidence" value="ECO:0007669"/>
    <property type="project" value="TreeGrafter"/>
</dbReference>
<dbReference type="InterPro" id="IPR035965">
    <property type="entry name" value="PAS-like_dom_sf"/>
</dbReference>
<dbReference type="PANTHER" id="PTHR42878:SF7">
    <property type="entry name" value="SENSOR HISTIDINE KINASE GLRK"/>
    <property type="match status" value="1"/>
</dbReference>
<dbReference type="InterPro" id="IPR005467">
    <property type="entry name" value="His_kinase_dom"/>
</dbReference>
<dbReference type="OrthoDB" id="9766459at2"/>
<evidence type="ECO:0000256" key="9">
    <source>
        <dbReference type="ARBA" id="ARBA00022840"/>
    </source>
</evidence>
<feature type="domain" description="PAC" evidence="16">
    <location>
        <begin position="624"/>
        <end position="676"/>
    </location>
</feature>
<dbReference type="SUPFAM" id="SSF55874">
    <property type="entry name" value="ATPase domain of HSP90 chaperone/DNA topoisomerase II/histidine kinase"/>
    <property type="match status" value="1"/>
</dbReference>
<dbReference type="PANTHER" id="PTHR42878">
    <property type="entry name" value="TWO-COMPONENT HISTIDINE KINASE"/>
    <property type="match status" value="1"/>
</dbReference>
<feature type="domain" description="PAC" evidence="16">
    <location>
        <begin position="495"/>
        <end position="550"/>
    </location>
</feature>
<comment type="catalytic activity">
    <reaction evidence="1">
        <text>ATP + protein L-histidine = ADP + protein N-phospho-L-histidine.</text>
        <dbReference type="EC" id="2.7.13.3"/>
    </reaction>
</comment>
<dbReference type="AlphaFoldDB" id="A0A381FF62"/>
<feature type="domain" description="PAS" evidence="15">
    <location>
        <begin position="551"/>
        <end position="621"/>
    </location>
</feature>
<dbReference type="KEGG" id="cil:EG358_11330"/>
<dbReference type="Gene3D" id="3.30.450.20">
    <property type="entry name" value="PAS domain"/>
    <property type="match status" value="5"/>
</dbReference>
<dbReference type="PROSITE" id="PS50112">
    <property type="entry name" value="PAS"/>
    <property type="match status" value="1"/>
</dbReference>
<comment type="subcellular location">
    <subcellularLocation>
        <location evidence="2">Membrane</location>
        <topology evidence="2">Multi-pass membrane protein</topology>
    </subcellularLocation>
</comment>
<evidence type="ECO:0000256" key="7">
    <source>
        <dbReference type="ARBA" id="ARBA00022741"/>
    </source>
</evidence>
<keyword evidence="4" id="KW-0597">Phosphoprotein</keyword>
<dbReference type="InterPro" id="IPR036097">
    <property type="entry name" value="HisK_dim/P_sf"/>
</dbReference>
<keyword evidence="19" id="KW-1185">Reference proteome</keyword>
<keyword evidence="5 18" id="KW-0808">Transferase</keyword>
<reference evidence="18 20" key="2">
    <citation type="submission" date="2018-06" db="EMBL/GenBank/DDBJ databases">
        <authorList>
            <consortium name="Pathogen Informatics"/>
            <person name="Doyle S."/>
        </authorList>
    </citation>
    <scope>NUCLEOTIDE SEQUENCE [LARGE SCALE GENOMIC DNA]</scope>
    <source>
        <strain evidence="18 20">NCTC13560</strain>
    </source>
</reference>
<keyword evidence="6" id="KW-0812">Transmembrane</keyword>
<dbReference type="Pfam" id="PF08448">
    <property type="entry name" value="PAS_4"/>
    <property type="match status" value="3"/>
</dbReference>
<dbReference type="SUPFAM" id="SSF55785">
    <property type="entry name" value="PYP-like sensor domain (PAS domain)"/>
    <property type="match status" value="3"/>
</dbReference>
<evidence type="ECO:0000313" key="20">
    <source>
        <dbReference type="Proteomes" id="UP000255231"/>
    </source>
</evidence>
<dbReference type="SMART" id="SM00086">
    <property type="entry name" value="PAC"/>
    <property type="match status" value="3"/>
</dbReference>
<dbReference type="SUPFAM" id="SSF47384">
    <property type="entry name" value="Homodimeric domain of signal transducing histidine kinase"/>
    <property type="match status" value="1"/>
</dbReference>
<organism evidence="18 20">
    <name type="scientific">Chryseobacterium indoltheticum</name>
    <dbReference type="NCBI Taxonomy" id="254"/>
    <lineage>
        <taxon>Bacteria</taxon>
        <taxon>Pseudomonadati</taxon>
        <taxon>Bacteroidota</taxon>
        <taxon>Flavobacteriia</taxon>
        <taxon>Flavobacteriales</taxon>
        <taxon>Weeksellaceae</taxon>
        <taxon>Chryseobacterium group</taxon>
        <taxon>Chryseobacterium</taxon>
    </lineage>
</organism>
<feature type="domain" description="PAC" evidence="16">
    <location>
        <begin position="345"/>
        <end position="399"/>
    </location>
</feature>
<dbReference type="GO" id="GO:0016020">
    <property type="term" value="C:membrane"/>
    <property type="evidence" value="ECO:0007669"/>
    <property type="project" value="UniProtKB-SubCell"/>
</dbReference>
<evidence type="ECO:0000313" key="18">
    <source>
        <dbReference type="EMBL" id="SUX45134.1"/>
    </source>
</evidence>
<feature type="domain" description="Histidine kinase" evidence="14">
    <location>
        <begin position="680"/>
        <end position="893"/>
    </location>
</feature>
<evidence type="ECO:0000256" key="8">
    <source>
        <dbReference type="ARBA" id="ARBA00022777"/>
    </source>
</evidence>
<evidence type="ECO:0000256" key="5">
    <source>
        <dbReference type="ARBA" id="ARBA00022679"/>
    </source>
</evidence>
<feature type="coiled-coil region" evidence="13">
    <location>
        <begin position="390"/>
        <end position="424"/>
    </location>
</feature>
<evidence type="ECO:0000256" key="6">
    <source>
        <dbReference type="ARBA" id="ARBA00022692"/>
    </source>
</evidence>
<dbReference type="RefSeq" id="WP_076558107.1">
    <property type="nucleotide sequence ID" value="NZ_CP033929.1"/>
</dbReference>
<dbReference type="FunFam" id="3.30.450.20:FF:000099">
    <property type="entry name" value="Sensory box sensor histidine kinase"/>
    <property type="match status" value="1"/>
</dbReference>
<keyword evidence="8 18" id="KW-0418">Kinase</keyword>
<name>A0A381FF62_9FLAO</name>
<dbReference type="GO" id="GO:0000155">
    <property type="term" value="F:phosphorelay sensor kinase activity"/>
    <property type="evidence" value="ECO:0007669"/>
    <property type="project" value="InterPro"/>
</dbReference>
<dbReference type="InterPro" id="IPR036890">
    <property type="entry name" value="HATPase_C_sf"/>
</dbReference>
<dbReference type="GO" id="GO:0030295">
    <property type="term" value="F:protein kinase activator activity"/>
    <property type="evidence" value="ECO:0007669"/>
    <property type="project" value="TreeGrafter"/>
</dbReference>
<gene>
    <name evidence="18" type="primary">yycG</name>
    <name evidence="18" type="ORF">NCTC13560_02905</name>
    <name evidence="17" type="ORF">SAMN05421682_10237</name>
</gene>
<dbReference type="Pfam" id="PF00512">
    <property type="entry name" value="HisKA"/>
    <property type="match status" value="1"/>
</dbReference>
<dbReference type="EMBL" id="UFVS01000001">
    <property type="protein sequence ID" value="SUX45134.1"/>
    <property type="molecule type" value="Genomic_DNA"/>
</dbReference>
<keyword evidence="9" id="KW-0067">ATP-binding</keyword>
<dbReference type="SMART" id="SM00388">
    <property type="entry name" value="HisKA"/>
    <property type="match status" value="1"/>
</dbReference>
<dbReference type="EMBL" id="FTMF01000002">
    <property type="protein sequence ID" value="SIQ02038.1"/>
    <property type="molecule type" value="Genomic_DNA"/>
</dbReference>
<dbReference type="InterPro" id="IPR004358">
    <property type="entry name" value="Sig_transdc_His_kin-like_C"/>
</dbReference>
<reference evidence="17 19" key="1">
    <citation type="submission" date="2017-01" db="EMBL/GenBank/DDBJ databases">
        <authorList>
            <person name="Varghese N."/>
            <person name="Submissions S."/>
        </authorList>
    </citation>
    <scope>NUCLEOTIDE SEQUENCE [LARGE SCALE GENOMIC DNA]</scope>
    <source>
        <strain evidence="17 19">ATCC 27950</strain>
    </source>
</reference>
<sequence>MKFTDTPLLKNIINHTPLPVCIINADLCKIELYNDKFLQLYSQESKNYSEKQLLDFLNSKFIADTALVSKVIAANNSFYGDKFSLDVNHDNKPATVITPLYAPIADDQNKVVKLAIWMTQNSTKKRETDNKKHIISERNHLSKLLEEIPASIALLSGKDFVFELVNTAYQNLVPGRTLIGKPFLEALPELMGSELEKSLKKVYSEGVSLSFSDDLVPLSNTNINQQKQRYFTYRLIPRINDDGLTDGIFIFTSEVTHAVDNKVNLERTSNNLNQIINMLPASVVIIRYDNLIVEMINDANLSYWKKMRDEVVGKPFLEILPDLADQPFAGQLRRVMETGEIIDVKESPVLFTEPDGTIRETFVDYTYQPLTGLDGKRDGVLVMSFEITDRVLAQRQLKEYADQLSKANDQLSILINQLSKSESRFKYVFQKAPVAIGLLRGKDLIIESANSKILEVWGKTDQVIGLTLAEALPEIKDQPFLGFLDNVYKTGTPFYANEIKAELLHDGELREIFFNVVYQPIADADGNIADILVVAADITEQVNARKLIEKSEAYFKMLADLVPSKISNALPTGEVTFFNKRWLEFAGMNFEDLRDFGYHEMMHPDEIEKFQTGLAEAAANRKPHISEMRFKNTEGKYIWHLNIASPILDEDGNITMWVGSTTDIQGLKEEEQRKNDFISMVSHELKTPLTSINAYLQLLLRKAEKTDDQFLKQAYAQSLKQVRNMTEMINGFLNVSRLESGKLHIDKTEFNICDLLEEIKADYKIQYSSHELIFTSPQSVIVCADRLKLAQVLNNLVGNAVKYSGNGTKIYVSLKKSENRIRVTVKDEGMGIKSENLTKLFDKYYRVQQESTIGGFGIGLYLSAEIIQAHGGKIWAESEFGKGSTFSFELPLK</sequence>
<dbReference type="InterPro" id="IPR000014">
    <property type="entry name" value="PAS"/>
</dbReference>
<dbReference type="FunFam" id="1.10.287.130:FF:000001">
    <property type="entry name" value="Two-component sensor histidine kinase"/>
    <property type="match status" value="1"/>
</dbReference>
<dbReference type="PRINTS" id="PR00344">
    <property type="entry name" value="BCTRLSENSOR"/>
</dbReference>
<dbReference type="GO" id="GO:0007234">
    <property type="term" value="P:osmosensory signaling via phosphorelay pathway"/>
    <property type="evidence" value="ECO:0007669"/>
    <property type="project" value="TreeGrafter"/>
</dbReference>
<dbReference type="Proteomes" id="UP000255231">
    <property type="component" value="Unassembled WGS sequence"/>
</dbReference>
<evidence type="ECO:0000256" key="4">
    <source>
        <dbReference type="ARBA" id="ARBA00022553"/>
    </source>
</evidence>
<keyword evidence="12" id="KW-0472">Membrane</keyword>
<keyword evidence="7" id="KW-0547">Nucleotide-binding</keyword>
<proteinExistence type="predicted"/>
<dbReference type="Proteomes" id="UP000185725">
    <property type="component" value="Unassembled WGS sequence"/>
</dbReference>
<dbReference type="Gene3D" id="3.30.565.10">
    <property type="entry name" value="Histidine kinase-like ATPase, C-terminal domain"/>
    <property type="match status" value="1"/>
</dbReference>
<dbReference type="InterPro" id="IPR013655">
    <property type="entry name" value="PAS_fold_3"/>
</dbReference>
<dbReference type="Gene3D" id="1.10.287.130">
    <property type="match status" value="1"/>
</dbReference>
<dbReference type="NCBIfam" id="TIGR00229">
    <property type="entry name" value="sensory_box"/>
    <property type="match status" value="2"/>
</dbReference>
<dbReference type="InterPro" id="IPR003594">
    <property type="entry name" value="HATPase_dom"/>
</dbReference>
<dbReference type="PROSITE" id="PS50113">
    <property type="entry name" value="PAC"/>
    <property type="match status" value="3"/>
</dbReference>
<keyword evidence="13" id="KW-0175">Coiled coil</keyword>
<evidence type="ECO:0000259" key="16">
    <source>
        <dbReference type="PROSITE" id="PS50113"/>
    </source>
</evidence>
<dbReference type="InterPro" id="IPR013656">
    <property type="entry name" value="PAS_4"/>
</dbReference>
<evidence type="ECO:0000256" key="11">
    <source>
        <dbReference type="ARBA" id="ARBA00023012"/>
    </source>
</evidence>
<dbReference type="Pfam" id="PF13188">
    <property type="entry name" value="PAS_8"/>
    <property type="match status" value="1"/>
</dbReference>
<evidence type="ECO:0000256" key="2">
    <source>
        <dbReference type="ARBA" id="ARBA00004141"/>
    </source>
</evidence>
<dbReference type="FunFam" id="3.30.565.10:FF:000006">
    <property type="entry name" value="Sensor histidine kinase WalK"/>
    <property type="match status" value="1"/>
</dbReference>
<dbReference type="SMART" id="SM00091">
    <property type="entry name" value="PAS"/>
    <property type="match status" value="5"/>
</dbReference>
<dbReference type="Pfam" id="PF02518">
    <property type="entry name" value="HATPase_c"/>
    <property type="match status" value="1"/>
</dbReference>
<evidence type="ECO:0000259" key="15">
    <source>
        <dbReference type="PROSITE" id="PS50112"/>
    </source>
</evidence>
<evidence type="ECO:0000313" key="19">
    <source>
        <dbReference type="Proteomes" id="UP000185725"/>
    </source>
</evidence>
<dbReference type="EC" id="2.7.13.3" evidence="3"/>
<evidence type="ECO:0000256" key="10">
    <source>
        <dbReference type="ARBA" id="ARBA00022989"/>
    </source>
</evidence>
<dbReference type="InterPro" id="IPR000700">
    <property type="entry name" value="PAS-assoc_C"/>
</dbReference>
<evidence type="ECO:0000256" key="12">
    <source>
        <dbReference type="ARBA" id="ARBA00023136"/>
    </source>
</evidence>
<dbReference type="InterPro" id="IPR050351">
    <property type="entry name" value="BphY/WalK/GraS-like"/>
</dbReference>
<dbReference type="SMART" id="SM00387">
    <property type="entry name" value="HATPase_c"/>
    <property type="match status" value="1"/>
</dbReference>
<keyword evidence="11" id="KW-0902">Two-component regulatory system</keyword>
<dbReference type="CDD" id="cd00082">
    <property type="entry name" value="HisKA"/>
    <property type="match status" value="1"/>
</dbReference>
<dbReference type="GO" id="GO:0005524">
    <property type="term" value="F:ATP binding"/>
    <property type="evidence" value="ECO:0007669"/>
    <property type="project" value="UniProtKB-KW"/>
</dbReference>
<evidence type="ECO:0000256" key="1">
    <source>
        <dbReference type="ARBA" id="ARBA00000085"/>
    </source>
</evidence>
<dbReference type="PROSITE" id="PS50109">
    <property type="entry name" value="HIS_KIN"/>
    <property type="match status" value="1"/>
</dbReference>
<evidence type="ECO:0000313" key="17">
    <source>
        <dbReference type="EMBL" id="SIQ02038.1"/>
    </source>
</evidence>
<accession>A0A381FF62</accession>